<accession>A0A8X7CM37</accession>
<reference evidence="1" key="1">
    <citation type="submission" date="2020-08" db="EMBL/GenBank/DDBJ databases">
        <title>Multicomponent nature underlies the extraordinary mechanical properties of spider dragline silk.</title>
        <authorList>
            <person name="Kono N."/>
            <person name="Nakamura H."/>
            <person name="Mori M."/>
            <person name="Yoshida Y."/>
            <person name="Ohtoshi R."/>
            <person name="Malay A.D."/>
            <person name="Moran D.A.P."/>
            <person name="Tomita M."/>
            <person name="Numata K."/>
            <person name="Arakawa K."/>
        </authorList>
    </citation>
    <scope>NUCLEOTIDE SEQUENCE</scope>
</reference>
<dbReference type="EMBL" id="BMAV01022787">
    <property type="protein sequence ID" value="GFY78049.1"/>
    <property type="molecule type" value="Genomic_DNA"/>
</dbReference>
<evidence type="ECO:0000313" key="1">
    <source>
        <dbReference type="EMBL" id="GFY78049.1"/>
    </source>
</evidence>
<organism evidence="1 2">
    <name type="scientific">Trichonephila inaurata madagascariensis</name>
    <dbReference type="NCBI Taxonomy" id="2747483"/>
    <lineage>
        <taxon>Eukaryota</taxon>
        <taxon>Metazoa</taxon>
        <taxon>Ecdysozoa</taxon>
        <taxon>Arthropoda</taxon>
        <taxon>Chelicerata</taxon>
        <taxon>Arachnida</taxon>
        <taxon>Araneae</taxon>
        <taxon>Araneomorphae</taxon>
        <taxon>Entelegynae</taxon>
        <taxon>Araneoidea</taxon>
        <taxon>Nephilidae</taxon>
        <taxon>Trichonephila</taxon>
        <taxon>Trichonephila inaurata</taxon>
    </lineage>
</organism>
<comment type="caution">
    <text evidence="1">The sequence shown here is derived from an EMBL/GenBank/DDBJ whole genome shotgun (WGS) entry which is preliminary data.</text>
</comment>
<dbReference type="AlphaFoldDB" id="A0A8X7CM37"/>
<keyword evidence="2" id="KW-1185">Reference proteome</keyword>
<evidence type="ECO:0000313" key="2">
    <source>
        <dbReference type="Proteomes" id="UP000886998"/>
    </source>
</evidence>
<name>A0A8X7CM37_9ARAC</name>
<sequence length="82" mass="9531">MEHAPCSSLDKMDSVQVRVTKTIIGAAFSSGNVKSQQECGLQSFESRRRIQVDRFTNKIRNREKDHIGIQVFYTWRKSTRLK</sequence>
<protein>
    <submittedName>
        <fullName evidence="1">Uncharacterized protein</fullName>
    </submittedName>
</protein>
<dbReference type="Proteomes" id="UP000886998">
    <property type="component" value="Unassembled WGS sequence"/>
</dbReference>
<gene>
    <name evidence="1" type="ORF">TNIN_148941</name>
</gene>
<proteinExistence type="predicted"/>
<dbReference type="OrthoDB" id="6432178at2759"/>